<organism evidence="1 2">
    <name type="scientific">Pelagerythrobacter marinus</name>
    <dbReference type="NCBI Taxonomy" id="538382"/>
    <lineage>
        <taxon>Bacteria</taxon>
        <taxon>Pseudomonadati</taxon>
        <taxon>Pseudomonadota</taxon>
        <taxon>Alphaproteobacteria</taxon>
        <taxon>Sphingomonadales</taxon>
        <taxon>Erythrobacteraceae</taxon>
        <taxon>Pelagerythrobacter</taxon>
    </lineage>
</organism>
<sequence>MTEAERERAAIVAWLRTFPSVIGLDEMAAWNVAAHIERLDHHKEDGKYD</sequence>
<keyword evidence="2" id="KW-1185">Reference proteome</keyword>
<dbReference type="RefSeq" id="WP_160732431.1">
    <property type="nucleotide sequence ID" value="NZ_CP139719.1"/>
</dbReference>
<evidence type="ECO:0000313" key="1">
    <source>
        <dbReference type="EMBL" id="MXO67805.1"/>
    </source>
</evidence>
<dbReference type="EMBL" id="WTYO01000001">
    <property type="protein sequence ID" value="MXO67805.1"/>
    <property type="molecule type" value="Genomic_DNA"/>
</dbReference>
<comment type="caution">
    <text evidence="1">The sequence shown here is derived from an EMBL/GenBank/DDBJ whole genome shotgun (WGS) entry which is preliminary data.</text>
</comment>
<protein>
    <recommendedName>
        <fullName evidence="3">Transposase</fullName>
    </recommendedName>
</protein>
<name>A0ABW9UW36_9SPHN</name>
<accession>A0ABW9UW36</accession>
<evidence type="ECO:0000313" key="2">
    <source>
        <dbReference type="Proteomes" id="UP000444401"/>
    </source>
</evidence>
<proteinExistence type="predicted"/>
<evidence type="ECO:0008006" key="3">
    <source>
        <dbReference type="Google" id="ProtNLM"/>
    </source>
</evidence>
<reference evidence="1 2" key="1">
    <citation type="submission" date="2019-12" db="EMBL/GenBank/DDBJ databases">
        <title>Genomic-based taxomic classification of the family Erythrobacteraceae.</title>
        <authorList>
            <person name="Xu L."/>
        </authorList>
    </citation>
    <scope>NUCLEOTIDE SEQUENCE [LARGE SCALE GENOMIC DNA]</scope>
    <source>
        <strain evidence="1 2">H32</strain>
    </source>
</reference>
<gene>
    <name evidence="1" type="ORF">GRI72_03025</name>
</gene>
<dbReference type="Proteomes" id="UP000444401">
    <property type="component" value="Unassembled WGS sequence"/>
</dbReference>